<dbReference type="KEGG" id="hav:AT03_14235"/>
<dbReference type="GO" id="GO:0009279">
    <property type="term" value="C:cell outer membrane"/>
    <property type="evidence" value="ECO:0007669"/>
    <property type="project" value="UniProtKB-SubCell"/>
</dbReference>
<dbReference type="HOGENOM" id="CLU_009120_3_0_6"/>
<evidence type="ECO:0008006" key="15">
    <source>
        <dbReference type="Google" id="ProtNLM"/>
    </source>
</evidence>
<dbReference type="FunFam" id="2.60.40.3110:FF:000001">
    <property type="entry name" value="Putative fimbrial outer membrane usher"/>
    <property type="match status" value="1"/>
</dbReference>
<dbReference type="GO" id="GO:0015473">
    <property type="term" value="F:fimbrial usher porin activity"/>
    <property type="evidence" value="ECO:0007669"/>
    <property type="project" value="InterPro"/>
</dbReference>
<dbReference type="InterPro" id="IPR037224">
    <property type="entry name" value="PapC_N_sf"/>
</dbReference>
<dbReference type="eggNOG" id="COG3188">
    <property type="taxonomic scope" value="Bacteria"/>
</dbReference>
<evidence type="ECO:0000259" key="12">
    <source>
        <dbReference type="Pfam" id="PF13954"/>
    </source>
</evidence>
<feature type="domain" description="PapC N-terminal" evidence="12">
    <location>
        <begin position="45"/>
        <end position="210"/>
    </location>
</feature>
<reference evidence="13 14" key="1">
    <citation type="journal article" date="2014" name="Gut Pathog.">
        <title>Gene clusters of Hafnia alvei strain FB1 important in survival and pathogenesis: a draft genome perspective.</title>
        <authorList>
            <person name="Tan J.Y."/>
            <person name="Yin W.F."/>
            <person name="Chan K.G."/>
        </authorList>
    </citation>
    <scope>NUCLEOTIDE SEQUENCE [LARGE SCALE GENOMIC DNA]</scope>
    <source>
        <strain evidence="13 14">FB1</strain>
    </source>
</reference>
<evidence type="ECO:0000256" key="7">
    <source>
        <dbReference type="ARBA" id="ARBA00022729"/>
    </source>
</evidence>
<evidence type="ECO:0000259" key="11">
    <source>
        <dbReference type="Pfam" id="PF13953"/>
    </source>
</evidence>
<keyword evidence="8 10" id="KW-0472">Membrane</keyword>
<evidence type="ECO:0000256" key="2">
    <source>
        <dbReference type="ARBA" id="ARBA00008064"/>
    </source>
</evidence>
<organism evidence="13 14">
    <name type="scientific">Hafnia alvei FB1</name>
    <dbReference type="NCBI Taxonomy" id="1453496"/>
    <lineage>
        <taxon>Bacteria</taxon>
        <taxon>Pseudomonadati</taxon>
        <taxon>Pseudomonadota</taxon>
        <taxon>Gammaproteobacteria</taxon>
        <taxon>Enterobacterales</taxon>
        <taxon>Hafniaceae</taxon>
        <taxon>Hafnia</taxon>
    </lineage>
</organism>
<comment type="subcellular location">
    <subcellularLocation>
        <location evidence="1 10">Cell outer membrane</location>
        <topology evidence="1 10">Multi-pass membrane protein</topology>
    </subcellularLocation>
</comment>
<dbReference type="NCBIfam" id="NF011745">
    <property type="entry name" value="PRK15198.1"/>
    <property type="match status" value="1"/>
</dbReference>
<dbReference type="PANTHER" id="PTHR30451:SF21">
    <property type="entry name" value="FIMBRIAL USHER DOMAIN-CONTAINING PROTEIN YDET-RELATED"/>
    <property type="match status" value="1"/>
</dbReference>
<dbReference type="GO" id="GO:0009297">
    <property type="term" value="P:pilus assembly"/>
    <property type="evidence" value="ECO:0007669"/>
    <property type="project" value="InterPro"/>
</dbReference>
<dbReference type="PANTHER" id="PTHR30451">
    <property type="entry name" value="OUTER MEMBRANE USHER PROTEIN"/>
    <property type="match status" value="1"/>
</dbReference>
<dbReference type="AlphaFoldDB" id="A0A097R3X5"/>
<sequence length="897" mass="97416">MESKMKKQQYFASAHRAKTIINRCIPVVFSSLTAVVPYHAVAEQYFNPAFLSSDPSAVADLERFNQEGGQAPGIYRVDIYINSTFIVSRDIEFKSAKENAADQSVAMATAASKSHVSADDSSLTPFLTIKELEALGVNVKAIPDLKDLPGDKIVGIEKSVPGAKASFDFEKLRLDLSVPQINMKNDARGYIPPEQWDEGINALLLNYNFTGNESRMDGKRQSDKFLSLQSGINLGTWRLRDNSSWNSTSSDNNHSSSFQHISTYAERTIIPIKAELVTGDTSTPGDVFDSNPIRGVQLSSDDNMLPDSQKGFAPTIRGIAKSNAKVTIKQNNYVIYQTYVAPGAFEINDLFPTSSSGDLQVLVEENDGSINSYTVPFAGVPVLQREGRIKYAISAGQYRNGGNEQDKSTFEQATILWGLPYGITAYGGAQLSNNYRSLAVGIGKNFGELGAISVDITQANSTLADDSTHQGQSMRFLYAKTLNEFGTNFQLLGYRYSTEGFYTLSDTMYKRMSGYNDSENTDKNQDGKDDIPEYFDYYNLTYTKRGKVQANISQQIGDNSNFYISGSQQSYWHTDEKDTFLQVGFGSEAWGATYSVAYNYNKSQNEPKADQIFSLNVSIPLSQWLSPGSNSVAQSEHNAFLTYSNSRDSKGNMTQQAGLAGTLLENNNLSYSVSQGYGNNGVGDSGAVSGSYQGGYGNADVGYNYSSGYKQVNYGLSGGVIAHRHGITLGQPLGDTNVLVEAPGAGDVGVENNTGVKTDWRGYAIVPYASTYRQNRIALDTTTLNSHTDIGDAVVNVVPTLGAVVRASFDAHVGIKALITLTYNGKPLPFGASVSRLDSTDSSIVGDAGQVYMTGLPLTGTLKSQWGKGANAQCEAKYILPKDSLEKAITYITAICK</sequence>
<evidence type="ECO:0000313" key="14">
    <source>
        <dbReference type="Proteomes" id="UP000029986"/>
    </source>
</evidence>
<dbReference type="InterPro" id="IPR025949">
    <property type="entry name" value="PapC-like_C"/>
</dbReference>
<dbReference type="Pfam" id="PF13953">
    <property type="entry name" value="PapC_C"/>
    <property type="match status" value="1"/>
</dbReference>
<dbReference type="PATRIC" id="fig|1453496.5.peg.2905"/>
<dbReference type="Pfam" id="PF13954">
    <property type="entry name" value="PapC_N"/>
    <property type="match status" value="1"/>
</dbReference>
<keyword evidence="5 10" id="KW-1029">Fimbrium biogenesis</keyword>
<keyword evidence="6 10" id="KW-0812">Transmembrane</keyword>
<dbReference type="InterPro" id="IPR043142">
    <property type="entry name" value="PapC-like_C_sf"/>
</dbReference>
<protein>
    <recommendedName>
        <fullName evidence="15">Outer membrane usher protein</fullName>
    </recommendedName>
</protein>
<dbReference type="Gene3D" id="2.60.40.2610">
    <property type="entry name" value="Outer membrane usher protein FimD, plug domain"/>
    <property type="match status" value="1"/>
</dbReference>
<dbReference type="NCBIfam" id="NF011740">
    <property type="entry name" value="PRK15193.1"/>
    <property type="match status" value="1"/>
</dbReference>
<dbReference type="InterPro" id="IPR000015">
    <property type="entry name" value="Fimb_usher"/>
</dbReference>
<evidence type="ECO:0000313" key="13">
    <source>
        <dbReference type="EMBL" id="AIU73432.1"/>
    </source>
</evidence>
<evidence type="ECO:0000256" key="9">
    <source>
        <dbReference type="ARBA" id="ARBA00023237"/>
    </source>
</evidence>
<keyword evidence="14" id="KW-1185">Reference proteome</keyword>
<evidence type="ECO:0000256" key="1">
    <source>
        <dbReference type="ARBA" id="ARBA00004571"/>
    </source>
</evidence>
<dbReference type="Gene3D" id="2.60.40.2070">
    <property type="match status" value="1"/>
</dbReference>
<accession>A0A097R3X5</accession>
<dbReference type="InterPro" id="IPR018030">
    <property type="entry name" value="Fimbrial_membr_usher_CS"/>
</dbReference>
<dbReference type="InterPro" id="IPR025885">
    <property type="entry name" value="PapC_N"/>
</dbReference>
<keyword evidence="9 10" id="KW-0998">Cell outer membrane</keyword>
<dbReference type="SUPFAM" id="SSF141729">
    <property type="entry name" value="FimD N-terminal domain-like"/>
    <property type="match status" value="1"/>
</dbReference>
<evidence type="ECO:0000256" key="5">
    <source>
        <dbReference type="ARBA" id="ARBA00022558"/>
    </source>
</evidence>
<keyword evidence="7" id="KW-0732">Signal</keyword>
<evidence type="ECO:0000256" key="8">
    <source>
        <dbReference type="ARBA" id="ARBA00023136"/>
    </source>
</evidence>
<dbReference type="Gene3D" id="2.60.40.3110">
    <property type="match status" value="1"/>
</dbReference>
<comment type="similarity">
    <text evidence="2 10">Belongs to the fimbrial export usher family.</text>
</comment>
<dbReference type="EMBL" id="CP009706">
    <property type="protein sequence ID" value="AIU73432.1"/>
    <property type="molecule type" value="Genomic_DNA"/>
</dbReference>
<keyword evidence="4" id="KW-1134">Transmembrane beta strand</keyword>
<name>A0A097R3X5_HAFAL</name>
<evidence type="ECO:0000256" key="6">
    <source>
        <dbReference type="ARBA" id="ARBA00022692"/>
    </source>
</evidence>
<dbReference type="Pfam" id="PF00577">
    <property type="entry name" value="Usher"/>
    <property type="match status" value="1"/>
</dbReference>
<evidence type="ECO:0000256" key="10">
    <source>
        <dbReference type="RuleBase" id="RU003884"/>
    </source>
</evidence>
<keyword evidence="3 10" id="KW-0813">Transport</keyword>
<evidence type="ECO:0000256" key="3">
    <source>
        <dbReference type="ARBA" id="ARBA00022448"/>
    </source>
</evidence>
<gene>
    <name evidence="13" type="ORF">AT03_14235</name>
</gene>
<dbReference type="Gene3D" id="3.10.20.410">
    <property type="match status" value="1"/>
</dbReference>
<dbReference type="FunFam" id="2.60.40.2610:FF:000001">
    <property type="entry name" value="Outer membrane fimbrial usher protein"/>
    <property type="match status" value="1"/>
</dbReference>
<proteinExistence type="inferred from homology"/>
<dbReference type="Proteomes" id="UP000029986">
    <property type="component" value="Chromosome"/>
</dbReference>
<evidence type="ECO:0000256" key="4">
    <source>
        <dbReference type="ARBA" id="ARBA00022452"/>
    </source>
</evidence>
<dbReference type="PROSITE" id="PS01151">
    <property type="entry name" value="FIMBRIAL_USHER"/>
    <property type="match status" value="1"/>
</dbReference>
<feature type="domain" description="PapC-like C-terminal" evidence="11">
    <location>
        <begin position="818"/>
        <end position="882"/>
    </location>
</feature>
<dbReference type="InterPro" id="IPR042186">
    <property type="entry name" value="FimD_plug_dom"/>
</dbReference>